<reference evidence="7 8" key="1">
    <citation type="submission" date="2024-02" db="EMBL/GenBank/DDBJ databases">
        <authorList>
            <person name="Vignale AGUSTIN F."/>
            <person name="Sosa J E."/>
            <person name="Modenutti C."/>
        </authorList>
    </citation>
    <scope>NUCLEOTIDE SEQUENCE [LARGE SCALE GENOMIC DNA]</scope>
</reference>
<dbReference type="InterPro" id="IPR000719">
    <property type="entry name" value="Prot_kinase_dom"/>
</dbReference>
<keyword evidence="5" id="KW-0472">Membrane</keyword>
<keyword evidence="5" id="KW-0812">Transmembrane</keyword>
<dbReference type="Proteomes" id="UP001642360">
    <property type="component" value="Unassembled WGS sequence"/>
</dbReference>
<feature type="domain" description="Protein kinase" evidence="6">
    <location>
        <begin position="1"/>
        <end position="136"/>
    </location>
</feature>
<protein>
    <recommendedName>
        <fullName evidence="6">Protein kinase domain-containing protein</fullName>
    </recommendedName>
</protein>
<dbReference type="AlphaFoldDB" id="A0ABC8V4U0"/>
<dbReference type="FunFam" id="1.10.510.10:FF:000571">
    <property type="entry name" value="Maternal embryonic leucine zipper kinase"/>
    <property type="match status" value="1"/>
</dbReference>
<dbReference type="PANTHER" id="PTHR24346">
    <property type="entry name" value="MAP/MICROTUBULE AFFINITY-REGULATING KINASE"/>
    <property type="match status" value="1"/>
</dbReference>
<comment type="similarity">
    <text evidence="1">Belongs to the protein kinase superfamily. CAMK Ser/Thr protein kinase family. SNF1 subfamily.</text>
</comment>
<dbReference type="PROSITE" id="PS00108">
    <property type="entry name" value="PROTEIN_KINASE_ST"/>
    <property type="match status" value="1"/>
</dbReference>
<keyword evidence="2" id="KW-0547">Nucleotide-binding</keyword>
<evidence type="ECO:0000256" key="1">
    <source>
        <dbReference type="ARBA" id="ARBA00006234"/>
    </source>
</evidence>
<evidence type="ECO:0000313" key="7">
    <source>
        <dbReference type="EMBL" id="CAK9188351.1"/>
    </source>
</evidence>
<evidence type="ECO:0000256" key="2">
    <source>
        <dbReference type="ARBA" id="ARBA00022741"/>
    </source>
</evidence>
<keyword evidence="5" id="KW-1133">Transmembrane helix</keyword>
<dbReference type="EMBL" id="CAUOFW020010411">
    <property type="protein sequence ID" value="CAK9188351.1"/>
    <property type="molecule type" value="Genomic_DNA"/>
</dbReference>
<name>A0ABC8V4U0_9AQUA</name>
<organism evidence="7 8">
    <name type="scientific">Ilex paraguariensis</name>
    <name type="common">yerba mate</name>
    <dbReference type="NCBI Taxonomy" id="185542"/>
    <lineage>
        <taxon>Eukaryota</taxon>
        <taxon>Viridiplantae</taxon>
        <taxon>Streptophyta</taxon>
        <taxon>Embryophyta</taxon>
        <taxon>Tracheophyta</taxon>
        <taxon>Spermatophyta</taxon>
        <taxon>Magnoliopsida</taxon>
        <taxon>eudicotyledons</taxon>
        <taxon>Gunneridae</taxon>
        <taxon>Pentapetalae</taxon>
        <taxon>asterids</taxon>
        <taxon>campanulids</taxon>
        <taxon>Aquifoliales</taxon>
        <taxon>Aquifoliaceae</taxon>
        <taxon>Ilex</taxon>
    </lineage>
</organism>
<dbReference type="SMART" id="SM00220">
    <property type="entry name" value="S_TKc"/>
    <property type="match status" value="1"/>
</dbReference>
<evidence type="ECO:0000256" key="4">
    <source>
        <dbReference type="ARBA" id="ARBA00058225"/>
    </source>
</evidence>
<feature type="non-terminal residue" evidence="7">
    <location>
        <position position="245"/>
    </location>
</feature>
<dbReference type="PROSITE" id="PS50011">
    <property type="entry name" value="PROTEIN_KINASE_DOM"/>
    <property type="match status" value="1"/>
</dbReference>
<keyword evidence="3" id="KW-0067">ATP-binding</keyword>
<evidence type="ECO:0000256" key="3">
    <source>
        <dbReference type="ARBA" id="ARBA00022840"/>
    </source>
</evidence>
<dbReference type="InterPro" id="IPR008271">
    <property type="entry name" value="Ser/Thr_kinase_AS"/>
</dbReference>
<evidence type="ECO:0000313" key="8">
    <source>
        <dbReference type="Proteomes" id="UP001642360"/>
    </source>
</evidence>
<feature type="transmembrane region" description="Helical" evidence="5">
    <location>
        <begin position="65"/>
        <end position="83"/>
    </location>
</feature>
<sequence length="245" mass="27472">MNIVHRDLKAENLLLDSNNDIKLADFGFSNTFAEGQLLSTWCGSPAYAAPELFEGQKYDGPKADIWSLGVVLYVLVCGALPFGGKNLQTLRSQVLSGKFRIPFFMTGACENLIRHMLVTDAERRYSLPQIIQHEWMKQSVQQRCFDHVSAIYHLLADKLEASNKPTISVQKSADIVPKNNENTILQSFLSISSLSSEYEFTEANLLEKFGDSDIGEPLRYVNGQDTYHVTNRRHTVGPGDTSHTQ</sequence>
<dbReference type="PANTHER" id="PTHR24346:SF42">
    <property type="entry name" value="SERINE_THREONINE-PROTEIN KINASE SIK3"/>
    <property type="match status" value="1"/>
</dbReference>
<comment type="caution">
    <text evidence="7">The sequence shown here is derived from an EMBL/GenBank/DDBJ whole genome shotgun (WGS) entry which is preliminary data.</text>
</comment>
<proteinExistence type="inferred from homology"/>
<evidence type="ECO:0000256" key="5">
    <source>
        <dbReference type="SAM" id="Phobius"/>
    </source>
</evidence>
<accession>A0ABC8V4U0</accession>
<evidence type="ECO:0000259" key="6">
    <source>
        <dbReference type="PROSITE" id="PS50011"/>
    </source>
</evidence>
<comment type="function">
    <text evidence="4">CIPK serine-threonine protein kinases interact with CBL proteins. Binding of a CBL protein to the regulatory NAF domain of CIPK protein lead to the activation of the kinase in a calcium-dependent manner.</text>
</comment>
<dbReference type="Gene3D" id="1.10.510.10">
    <property type="entry name" value="Transferase(Phosphotransferase) domain 1"/>
    <property type="match status" value="1"/>
</dbReference>
<keyword evidence="8" id="KW-1185">Reference proteome</keyword>
<dbReference type="Pfam" id="PF00069">
    <property type="entry name" value="Pkinase"/>
    <property type="match status" value="1"/>
</dbReference>
<dbReference type="InterPro" id="IPR011009">
    <property type="entry name" value="Kinase-like_dom_sf"/>
</dbReference>
<dbReference type="SUPFAM" id="SSF56112">
    <property type="entry name" value="Protein kinase-like (PK-like)"/>
    <property type="match status" value="1"/>
</dbReference>
<dbReference type="GO" id="GO:0005524">
    <property type="term" value="F:ATP binding"/>
    <property type="evidence" value="ECO:0007669"/>
    <property type="project" value="UniProtKB-KW"/>
</dbReference>
<gene>
    <name evidence="7" type="ORF">ILEXP_LOCUS59021</name>
</gene>